<feature type="compositionally biased region" description="Pro residues" evidence="1">
    <location>
        <begin position="158"/>
        <end position="169"/>
    </location>
</feature>
<name>A0ABT1JC09_ACTCY</name>
<dbReference type="PROSITE" id="PS50995">
    <property type="entry name" value="HTH_MARR_2"/>
    <property type="match status" value="1"/>
</dbReference>
<keyword evidence="3" id="KW-0238">DNA-binding</keyword>
<dbReference type="SUPFAM" id="SSF46785">
    <property type="entry name" value="Winged helix' DNA-binding domain"/>
    <property type="match status" value="1"/>
</dbReference>
<evidence type="ECO:0000256" key="1">
    <source>
        <dbReference type="SAM" id="MobiDB-lite"/>
    </source>
</evidence>
<evidence type="ECO:0000313" key="3">
    <source>
        <dbReference type="EMBL" id="MCP2330027.1"/>
    </source>
</evidence>
<dbReference type="PANTHER" id="PTHR33164:SF43">
    <property type="entry name" value="HTH-TYPE TRANSCRIPTIONAL REPRESSOR YETL"/>
    <property type="match status" value="1"/>
</dbReference>
<reference evidence="3 4" key="1">
    <citation type="submission" date="2013-07" db="EMBL/GenBank/DDBJ databases">
        <authorList>
            <consortium name="DOE Joint Genome Institute"/>
            <person name="Reeve W."/>
            <person name="Huntemann M."/>
            <person name="Han J."/>
            <person name="Chen A."/>
            <person name="Kyrpides N."/>
            <person name="Mavromatis K."/>
            <person name="Markowitz V."/>
            <person name="Palaniappan K."/>
            <person name="Ivanova N."/>
            <person name="Schaumberg A."/>
            <person name="Pati A."/>
            <person name="Liolios K."/>
            <person name="Nordberg H.P."/>
            <person name="Cantor M.N."/>
            <person name="Hua S.X."/>
            <person name="Woyke T."/>
        </authorList>
    </citation>
    <scope>NUCLEOTIDE SEQUENCE [LARGE SCALE GENOMIC DNA]</scope>
    <source>
        <strain evidence="3 4">DSM 43889</strain>
    </source>
</reference>
<feature type="domain" description="HTH marR-type" evidence="2">
    <location>
        <begin position="22"/>
        <end position="155"/>
    </location>
</feature>
<proteinExistence type="predicted"/>
<dbReference type="Pfam" id="PF12802">
    <property type="entry name" value="MarR_2"/>
    <property type="match status" value="1"/>
</dbReference>
<dbReference type="InterPro" id="IPR036388">
    <property type="entry name" value="WH-like_DNA-bd_sf"/>
</dbReference>
<reference evidence="3 4" key="2">
    <citation type="submission" date="2022-06" db="EMBL/GenBank/DDBJ databases">
        <title>Genomic Encyclopedia of Type Strains, Phase I: the one thousand microbial genomes (KMG-I) project.</title>
        <authorList>
            <person name="Kyrpides N."/>
        </authorList>
    </citation>
    <scope>NUCLEOTIDE SEQUENCE [LARGE SCALE GENOMIC DNA]</scope>
    <source>
        <strain evidence="3 4">DSM 43889</strain>
    </source>
</reference>
<accession>A0ABT1JC09</accession>
<comment type="caution">
    <text evidence="3">The sequence shown here is derived from an EMBL/GenBank/DDBJ whole genome shotgun (WGS) entry which is preliminary data.</text>
</comment>
<evidence type="ECO:0000313" key="4">
    <source>
        <dbReference type="Proteomes" id="UP000791080"/>
    </source>
</evidence>
<evidence type="ECO:0000259" key="2">
    <source>
        <dbReference type="PROSITE" id="PS50995"/>
    </source>
</evidence>
<feature type="region of interest" description="Disordered" evidence="1">
    <location>
        <begin position="1"/>
        <end position="23"/>
    </location>
</feature>
<dbReference type="InterPro" id="IPR039422">
    <property type="entry name" value="MarR/SlyA-like"/>
</dbReference>
<dbReference type="SMART" id="SM00347">
    <property type="entry name" value="HTH_MARR"/>
    <property type="match status" value="1"/>
</dbReference>
<protein>
    <submittedName>
        <fullName evidence="3">DNA-binding transcriptional regulator, MarR family</fullName>
    </submittedName>
</protein>
<keyword evidence="4" id="KW-1185">Reference proteome</keyword>
<dbReference type="Gene3D" id="1.10.10.10">
    <property type="entry name" value="Winged helix-like DNA-binding domain superfamily/Winged helix DNA-binding domain"/>
    <property type="match status" value="1"/>
</dbReference>
<organism evidence="3 4">
    <name type="scientific">Actinoalloteichus caeruleus DSM 43889</name>
    <dbReference type="NCBI Taxonomy" id="1120930"/>
    <lineage>
        <taxon>Bacteria</taxon>
        <taxon>Bacillati</taxon>
        <taxon>Actinomycetota</taxon>
        <taxon>Actinomycetes</taxon>
        <taxon>Pseudonocardiales</taxon>
        <taxon>Pseudonocardiaceae</taxon>
        <taxon>Actinoalloteichus</taxon>
        <taxon>Actinoalloteichus cyanogriseus</taxon>
    </lineage>
</organism>
<dbReference type="InterPro" id="IPR036390">
    <property type="entry name" value="WH_DNA-bd_sf"/>
</dbReference>
<dbReference type="PANTHER" id="PTHR33164">
    <property type="entry name" value="TRANSCRIPTIONAL REGULATOR, MARR FAMILY"/>
    <property type="match status" value="1"/>
</dbReference>
<dbReference type="InterPro" id="IPR000835">
    <property type="entry name" value="HTH_MarR-typ"/>
</dbReference>
<dbReference type="Proteomes" id="UP000791080">
    <property type="component" value="Unassembled WGS sequence"/>
</dbReference>
<feature type="compositionally biased region" description="Pro residues" evidence="1">
    <location>
        <begin position="1"/>
        <end position="15"/>
    </location>
</feature>
<dbReference type="EMBL" id="AUBJ02000001">
    <property type="protein sequence ID" value="MCP2330027.1"/>
    <property type="molecule type" value="Genomic_DNA"/>
</dbReference>
<sequence>MTPHTPPSPDGPPDDPGGAVSSWPTGRLLSVAARLVESSWEEYLRTRGLTHAGLIALHVLSEDGPSPQRPLARRCKVTDQTMSRTVEGLRRAGYVRVAADQRDRRRMLVTPTAQGLAVHEEALEAERSDPAVLRGLADYQTFRDQLLRLIGALGGAGTPPPLPPDPEPTGDPDLPGRPASGSGHG</sequence>
<dbReference type="GO" id="GO:0003677">
    <property type="term" value="F:DNA binding"/>
    <property type="evidence" value="ECO:0007669"/>
    <property type="project" value="UniProtKB-KW"/>
</dbReference>
<feature type="region of interest" description="Disordered" evidence="1">
    <location>
        <begin position="152"/>
        <end position="185"/>
    </location>
</feature>
<gene>
    <name evidence="3" type="ORF">G443_000297</name>
</gene>